<evidence type="ECO:0000259" key="3">
    <source>
        <dbReference type="Pfam" id="PF01397"/>
    </source>
</evidence>
<dbReference type="InterPro" id="IPR001906">
    <property type="entry name" value="Terpene_synth_N"/>
</dbReference>
<dbReference type="PANTHER" id="PTHR31225:SF93">
    <property type="entry name" value="ALPHA-HUMULENE_(-)-(E)-BETA-CARYOPHYLLENE SYNTHASE"/>
    <property type="match status" value="1"/>
</dbReference>
<organism evidence="4 5">
    <name type="scientific">Stephania cephalantha</name>
    <dbReference type="NCBI Taxonomy" id="152367"/>
    <lineage>
        <taxon>Eukaryota</taxon>
        <taxon>Viridiplantae</taxon>
        <taxon>Streptophyta</taxon>
        <taxon>Embryophyta</taxon>
        <taxon>Tracheophyta</taxon>
        <taxon>Spermatophyta</taxon>
        <taxon>Magnoliopsida</taxon>
        <taxon>Ranunculales</taxon>
        <taxon>Menispermaceae</taxon>
        <taxon>Menispermoideae</taxon>
        <taxon>Cissampelideae</taxon>
        <taxon>Stephania</taxon>
    </lineage>
</organism>
<dbReference type="AlphaFoldDB" id="A0AAP0P888"/>
<sequence>MSSISEGLTMRSASRAEDYVVRKLANFHPDIWDVFNKFKDDKGEFKSCLIDDVKGMLSLYEAAHIRFHGEDVLDEALIFTTTNLTSMMKSSTSFSCSPLGRQVKHSLDQPFHKAISRLEARKYYILFYQLENEKLLSTKYLFCN</sequence>
<evidence type="ECO:0000256" key="1">
    <source>
        <dbReference type="ARBA" id="ARBA00022842"/>
    </source>
</evidence>
<protein>
    <recommendedName>
        <fullName evidence="3">Terpene synthase N-terminal domain-containing protein</fullName>
    </recommendedName>
</protein>
<dbReference type="Proteomes" id="UP001419268">
    <property type="component" value="Unassembled WGS sequence"/>
</dbReference>
<comment type="caution">
    <text evidence="4">The sequence shown here is derived from an EMBL/GenBank/DDBJ whole genome shotgun (WGS) entry which is preliminary data.</text>
</comment>
<feature type="domain" description="Terpene synthase N-terminal" evidence="3">
    <location>
        <begin position="33"/>
        <end position="107"/>
    </location>
</feature>
<dbReference type="Pfam" id="PF01397">
    <property type="entry name" value="Terpene_synth"/>
    <property type="match status" value="1"/>
</dbReference>
<keyword evidence="1" id="KW-0460">Magnesium</keyword>
<name>A0AAP0P888_9MAGN</name>
<accession>A0AAP0P888</accession>
<dbReference type="PANTHER" id="PTHR31225">
    <property type="entry name" value="OS04G0344100 PROTEIN-RELATED"/>
    <property type="match status" value="1"/>
</dbReference>
<dbReference type="GO" id="GO:0016114">
    <property type="term" value="P:terpenoid biosynthetic process"/>
    <property type="evidence" value="ECO:0007669"/>
    <property type="project" value="InterPro"/>
</dbReference>
<keyword evidence="5" id="KW-1185">Reference proteome</keyword>
<dbReference type="InterPro" id="IPR036965">
    <property type="entry name" value="Terpene_synth_N_sf"/>
</dbReference>
<evidence type="ECO:0000313" key="5">
    <source>
        <dbReference type="Proteomes" id="UP001419268"/>
    </source>
</evidence>
<reference evidence="4 5" key="1">
    <citation type="submission" date="2024-01" db="EMBL/GenBank/DDBJ databases">
        <title>Genome assemblies of Stephania.</title>
        <authorList>
            <person name="Yang L."/>
        </authorList>
    </citation>
    <scope>NUCLEOTIDE SEQUENCE [LARGE SCALE GENOMIC DNA]</scope>
    <source>
        <strain evidence="4">JXDWG</strain>
        <tissue evidence="4">Leaf</tissue>
    </source>
</reference>
<dbReference type="GO" id="GO:0010333">
    <property type="term" value="F:terpene synthase activity"/>
    <property type="evidence" value="ECO:0007669"/>
    <property type="project" value="InterPro"/>
</dbReference>
<evidence type="ECO:0000313" key="4">
    <source>
        <dbReference type="EMBL" id="KAK9133659.1"/>
    </source>
</evidence>
<dbReference type="Gene3D" id="1.50.10.130">
    <property type="entry name" value="Terpene synthase, N-terminal domain"/>
    <property type="match status" value="1"/>
</dbReference>
<evidence type="ECO:0000256" key="2">
    <source>
        <dbReference type="ARBA" id="ARBA00023239"/>
    </source>
</evidence>
<dbReference type="SUPFAM" id="SSF48239">
    <property type="entry name" value="Terpenoid cyclases/Protein prenyltransferases"/>
    <property type="match status" value="1"/>
</dbReference>
<proteinExistence type="predicted"/>
<gene>
    <name evidence="4" type="ORF">Scep_013187</name>
</gene>
<dbReference type="EMBL" id="JBBNAG010000005">
    <property type="protein sequence ID" value="KAK9133659.1"/>
    <property type="molecule type" value="Genomic_DNA"/>
</dbReference>
<dbReference type="InterPro" id="IPR008930">
    <property type="entry name" value="Terpenoid_cyclase/PrenylTrfase"/>
</dbReference>
<dbReference type="InterPro" id="IPR050148">
    <property type="entry name" value="Terpene_synthase-like"/>
</dbReference>
<keyword evidence="2" id="KW-0456">Lyase</keyword>